<dbReference type="PANTHER" id="PTHR43240:SF1">
    <property type="entry name" value="BLR5584 PROTEIN"/>
    <property type="match status" value="1"/>
</dbReference>
<dbReference type="InterPro" id="IPR029069">
    <property type="entry name" value="HotDog_dom_sf"/>
</dbReference>
<dbReference type="CDD" id="cd03443">
    <property type="entry name" value="PaaI_thioesterase"/>
    <property type="match status" value="1"/>
</dbReference>
<sequence>MLQGKAAKSPIAIALRLALVEVSEGRVVYTGQPGEDFTNDVGSIQGGWVAALIDAAIGSAVHSALPTDVRYTTLELKVNYVRAVATDSGEMRCIAETLHVGRTTATARARVEDAAGKLYAHATTTCLILPSA</sequence>
<dbReference type="InterPro" id="IPR006683">
    <property type="entry name" value="Thioestr_dom"/>
</dbReference>
<evidence type="ECO:0000313" key="3">
    <source>
        <dbReference type="EMBL" id="SVE11267.1"/>
    </source>
</evidence>
<evidence type="ECO:0000259" key="2">
    <source>
        <dbReference type="Pfam" id="PF03061"/>
    </source>
</evidence>
<reference evidence="3" key="1">
    <citation type="submission" date="2018-05" db="EMBL/GenBank/DDBJ databases">
        <authorList>
            <person name="Lanie J.A."/>
            <person name="Ng W.-L."/>
            <person name="Kazmierczak K.M."/>
            <person name="Andrzejewski T.M."/>
            <person name="Davidsen T.M."/>
            <person name="Wayne K.J."/>
            <person name="Tettelin H."/>
            <person name="Glass J.I."/>
            <person name="Rusch D."/>
            <person name="Podicherti R."/>
            <person name="Tsui H.-C.T."/>
            <person name="Winkler M.E."/>
        </authorList>
    </citation>
    <scope>NUCLEOTIDE SEQUENCE</scope>
</reference>
<dbReference type="AlphaFoldDB" id="A0A383ATV8"/>
<evidence type="ECO:0000256" key="1">
    <source>
        <dbReference type="ARBA" id="ARBA00022801"/>
    </source>
</evidence>
<dbReference type="GO" id="GO:0005829">
    <property type="term" value="C:cytosol"/>
    <property type="evidence" value="ECO:0007669"/>
    <property type="project" value="TreeGrafter"/>
</dbReference>
<dbReference type="NCBIfam" id="TIGR00369">
    <property type="entry name" value="unchar_dom_1"/>
    <property type="match status" value="1"/>
</dbReference>
<feature type="domain" description="Thioesterase" evidence="2">
    <location>
        <begin position="42"/>
        <end position="118"/>
    </location>
</feature>
<accession>A0A383ATV8</accession>
<organism evidence="3">
    <name type="scientific">marine metagenome</name>
    <dbReference type="NCBI Taxonomy" id="408172"/>
    <lineage>
        <taxon>unclassified sequences</taxon>
        <taxon>metagenomes</taxon>
        <taxon>ecological metagenomes</taxon>
    </lineage>
</organism>
<dbReference type="Pfam" id="PF03061">
    <property type="entry name" value="4HBT"/>
    <property type="match status" value="1"/>
</dbReference>
<dbReference type="EMBL" id="UINC01194935">
    <property type="protein sequence ID" value="SVE11267.1"/>
    <property type="molecule type" value="Genomic_DNA"/>
</dbReference>
<dbReference type="Gene3D" id="3.10.129.10">
    <property type="entry name" value="Hotdog Thioesterase"/>
    <property type="match status" value="1"/>
</dbReference>
<gene>
    <name evidence="3" type="ORF">METZ01_LOCUS464121</name>
</gene>
<dbReference type="PANTHER" id="PTHR43240">
    <property type="entry name" value="1,4-DIHYDROXY-2-NAPHTHOYL-COA THIOESTERASE 1"/>
    <property type="match status" value="1"/>
</dbReference>
<protein>
    <recommendedName>
        <fullName evidence="2">Thioesterase domain-containing protein</fullName>
    </recommendedName>
</protein>
<keyword evidence="1" id="KW-0378">Hydrolase</keyword>
<dbReference type="InterPro" id="IPR003736">
    <property type="entry name" value="PAAI_dom"/>
</dbReference>
<dbReference type="GO" id="GO:0061522">
    <property type="term" value="F:1,4-dihydroxy-2-naphthoyl-CoA thioesterase activity"/>
    <property type="evidence" value="ECO:0007669"/>
    <property type="project" value="TreeGrafter"/>
</dbReference>
<dbReference type="SUPFAM" id="SSF54637">
    <property type="entry name" value="Thioesterase/thiol ester dehydrase-isomerase"/>
    <property type="match status" value="1"/>
</dbReference>
<proteinExistence type="predicted"/>
<name>A0A383ATV8_9ZZZZ</name>